<feature type="transmembrane region" description="Helical" evidence="1">
    <location>
        <begin position="7"/>
        <end position="27"/>
    </location>
</feature>
<accession>A0A8J7I2T0</accession>
<dbReference type="PANTHER" id="PTHR28008:SF1">
    <property type="entry name" value="DOMAIN PROTEIN, PUTATIVE (AFU_ORTHOLOGUE AFUA_3G10980)-RELATED"/>
    <property type="match status" value="1"/>
</dbReference>
<keyword evidence="1" id="KW-1133">Transmembrane helix</keyword>
<evidence type="ECO:0000259" key="2">
    <source>
        <dbReference type="Pfam" id="PF04892"/>
    </source>
</evidence>
<keyword evidence="4" id="KW-1185">Reference proteome</keyword>
<feature type="transmembrane region" description="Helical" evidence="1">
    <location>
        <begin position="98"/>
        <end position="117"/>
    </location>
</feature>
<proteinExistence type="predicted"/>
<feature type="transmembrane region" description="Helical" evidence="1">
    <location>
        <begin position="39"/>
        <end position="58"/>
    </location>
</feature>
<dbReference type="PANTHER" id="PTHR28008">
    <property type="entry name" value="DOMAIN PROTEIN, PUTATIVE (AFU_ORTHOLOGUE AFUA_3G10980)-RELATED"/>
    <property type="match status" value="1"/>
</dbReference>
<dbReference type="InterPro" id="IPR006976">
    <property type="entry name" value="VanZ-like"/>
</dbReference>
<name>A0A8J7I2T0_9NOST</name>
<evidence type="ECO:0000313" key="4">
    <source>
        <dbReference type="Proteomes" id="UP000632766"/>
    </source>
</evidence>
<dbReference type="RefSeq" id="WP_198128804.1">
    <property type="nucleotide sequence ID" value="NZ_JAECZC010000110.1"/>
</dbReference>
<keyword evidence="1" id="KW-0472">Membrane</keyword>
<reference evidence="3 4" key="1">
    <citation type="journal article" date="2021" name="Int. J. Syst. Evol. Microbiol.">
        <title>Amazonocrinis nigriterrae gen. nov., sp. nov., Atlanticothrix silvestris gen. nov., sp. nov. and Dendronalium phyllosphericum gen. nov., sp. nov., nostocacean cyanobacteria from Brazilian environments.</title>
        <authorList>
            <person name="Alvarenga D.O."/>
            <person name="Andreote A.P.D."/>
            <person name="Branco L.H.Z."/>
            <person name="Delbaje E."/>
            <person name="Cruz R.B."/>
            <person name="Varani A.M."/>
            <person name="Fiore M.F."/>
        </authorList>
    </citation>
    <scope>NUCLEOTIDE SEQUENCE [LARGE SCALE GENOMIC DNA]</scope>
    <source>
        <strain evidence="3 4">CENA67</strain>
    </source>
</reference>
<dbReference type="Pfam" id="PF04892">
    <property type="entry name" value="VanZ"/>
    <property type="match status" value="1"/>
</dbReference>
<feature type="domain" description="VanZ-like" evidence="2">
    <location>
        <begin position="39"/>
        <end position="117"/>
    </location>
</feature>
<feature type="transmembrane region" description="Helical" evidence="1">
    <location>
        <begin position="70"/>
        <end position="92"/>
    </location>
</feature>
<dbReference type="Proteomes" id="UP000632766">
    <property type="component" value="Unassembled WGS sequence"/>
</dbReference>
<gene>
    <name evidence="3" type="ORF">I8748_33835</name>
</gene>
<protein>
    <submittedName>
        <fullName evidence="3">VanZ family protein</fullName>
    </submittedName>
</protein>
<organism evidence="3 4">
    <name type="scientific">Amazonocrinis nigriterrae CENA67</name>
    <dbReference type="NCBI Taxonomy" id="2794033"/>
    <lineage>
        <taxon>Bacteria</taxon>
        <taxon>Bacillati</taxon>
        <taxon>Cyanobacteriota</taxon>
        <taxon>Cyanophyceae</taxon>
        <taxon>Nostocales</taxon>
        <taxon>Nostocaceae</taxon>
        <taxon>Amazonocrinis</taxon>
        <taxon>Amazonocrinis nigriterrae</taxon>
    </lineage>
</organism>
<dbReference type="AlphaFoldDB" id="A0A8J7I2T0"/>
<comment type="caution">
    <text evidence="3">The sequence shown here is derived from an EMBL/GenBank/DDBJ whole genome shotgun (WGS) entry which is preliminary data.</text>
</comment>
<dbReference type="EMBL" id="JAECZC010000110">
    <property type="protein sequence ID" value="MBH8567074.1"/>
    <property type="molecule type" value="Genomic_DNA"/>
</dbReference>
<evidence type="ECO:0000256" key="1">
    <source>
        <dbReference type="SAM" id="Phobius"/>
    </source>
</evidence>
<sequence>MKSNRRWVFAFWVYFGILMSISVSAYLKIIPTEISKFPYYDTILHFLLLGIAAYLSHLALHKRKIQLLNIYLPLAPLIVIFFCLVDEMIQFFVPYRSFDLVDLAADLGGIVLFTWLAERQRPRGVGKQE</sequence>
<evidence type="ECO:0000313" key="3">
    <source>
        <dbReference type="EMBL" id="MBH8567074.1"/>
    </source>
</evidence>
<dbReference type="NCBIfam" id="NF037970">
    <property type="entry name" value="vanZ_1"/>
    <property type="match status" value="1"/>
</dbReference>
<keyword evidence="1" id="KW-0812">Transmembrane</keyword>